<dbReference type="InterPro" id="IPR051918">
    <property type="entry name" value="STPP_CPPED1"/>
</dbReference>
<dbReference type="SUPFAM" id="SSF56300">
    <property type="entry name" value="Metallo-dependent phosphatases"/>
    <property type="match status" value="1"/>
</dbReference>
<evidence type="ECO:0000313" key="3">
    <source>
        <dbReference type="Proteomes" id="UP001156905"/>
    </source>
</evidence>
<dbReference type="Proteomes" id="UP001156905">
    <property type="component" value="Unassembled WGS sequence"/>
</dbReference>
<dbReference type="Gene3D" id="3.60.21.10">
    <property type="match status" value="1"/>
</dbReference>
<accession>A0ABQ6AZ77</accession>
<sequence length="282" mass="31801">MSEFRLTQVSDTHLGRRFPGLIANFHRVSEHIDANRPDLVVNTGDVSFDGPTSRDDMEFAKTLHDALPVPCRYLPGNHDIGDNPTAIGPAPSPPVDERHRQQFCTVFGHDHWQFEAAGWCFIGLNSLVMNSGLEFESEQFDWLASQLSRASGKPIALFVHKPLFLNLPGDPETVDTSIRYVPQPARRRLIEMFSHLDLGLIATGHVHQRRDFTYGHTRHVWAPSAGFVIPSDTRQVRIGIKETGLVEYRFQPDSFEVRHVRATGQVDVDIEELLAQMGQPHP</sequence>
<evidence type="ECO:0000313" key="2">
    <source>
        <dbReference type="EMBL" id="GLR85975.1"/>
    </source>
</evidence>
<dbReference type="PANTHER" id="PTHR43143:SF1">
    <property type="entry name" value="SERINE_THREONINE-PROTEIN PHOSPHATASE CPPED1"/>
    <property type="match status" value="1"/>
</dbReference>
<dbReference type="InterPro" id="IPR029052">
    <property type="entry name" value="Metallo-depent_PP-like"/>
</dbReference>
<name>A0ABQ6AZ77_9BRAD</name>
<comment type="caution">
    <text evidence="2">The sequence shown here is derived from an EMBL/GenBank/DDBJ whole genome shotgun (WGS) entry which is preliminary data.</text>
</comment>
<keyword evidence="3" id="KW-1185">Reference proteome</keyword>
<gene>
    <name evidence="2" type="ORF">GCM10007857_26860</name>
</gene>
<dbReference type="InterPro" id="IPR004843">
    <property type="entry name" value="Calcineurin-like_PHP"/>
</dbReference>
<dbReference type="PANTHER" id="PTHR43143">
    <property type="entry name" value="METALLOPHOSPHOESTERASE, CALCINEURIN SUPERFAMILY"/>
    <property type="match status" value="1"/>
</dbReference>
<dbReference type="RefSeq" id="WP_284265789.1">
    <property type="nucleotide sequence ID" value="NZ_BSOW01000008.1"/>
</dbReference>
<protein>
    <submittedName>
        <fullName evidence="2">Phosphohydrolase</fullName>
    </submittedName>
</protein>
<dbReference type="Pfam" id="PF00149">
    <property type="entry name" value="Metallophos"/>
    <property type="match status" value="1"/>
</dbReference>
<organism evidence="2 3">
    <name type="scientific">Bradyrhizobium iriomotense</name>
    <dbReference type="NCBI Taxonomy" id="441950"/>
    <lineage>
        <taxon>Bacteria</taxon>
        <taxon>Pseudomonadati</taxon>
        <taxon>Pseudomonadota</taxon>
        <taxon>Alphaproteobacteria</taxon>
        <taxon>Hyphomicrobiales</taxon>
        <taxon>Nitrobacteraceae</taxon>
        <taxon>Bradyrhizobium</taxon>
    </lineage>
</organism>
<reference evidence="3" key="1">
    <citation type="journal article" date="2019" name="Int. J. Syst. Evol. Microbiol.">
        <title>The Global Catalogue of Microorganisms (GCM) 10K type strain sequencing project: providing services to taxonomists for standard genome sequencing and annotation.</title>
        <authorList>
            <consortium name="The Broad Institute Genomics Platform"/>
            <consortium name="The Broad Institute Genome Sequencing Center for Infectious Disease"/>
            <person name="Wu L."/>
            <person name="Ma J."/>
        </authorList>
    </citation>
    <scope>NUCLEOTIDE SEQUENCE [LARGE SCALE GENOMIC DNA]</scope>
    <source>
        <strain evidence="3">NBRC 102520</strain>
    </source>
</reference>
<feature type="domain" description="Calcineurin-like phosphoesterase" evidence="1">
    <location>
        <begin position="4"/>
        <end position="208"/>
    </location>
</feature>
<proteinExistence type="predicted"/>
<dbReference type="EMBL" id="BSOW01000008">
    <property type="protein sequence ID" value="GLR85975.1"/>
    <property type="molecule type" value="Genomic_DNA"/>
</dbReference>
<evidence type="ECO:0000259" key="1">
    <source>
        <dbReference type="Pfam" id="PF00149"/>
    </source>
</evidence>